<accession>A0A401IP61</accession>
<dbReference type="SUPFAM" id="SSF57850">
    <property type="entry name" value="RING/U-box"/>
    <property type="match status" value="1"/>
</dbReference>
<dbReference type="GO" id="GO:0008270">
    <property type="term" value="F:zinc ion binding"/>
    <property type="evidence" value="ECO:0007669"/>
    <property type="project" value="UniProtKB-KW"/>
</dbReference>
<evidence type="ECO:0000256" key="3">
    <source>
        <dbReference type="ARBA" id="ARBA00022737"/>
    </source>
</evidence>
<evidence type="ECO:0000256" key="1">
    <source>
        <dbReference type="ARBA" id="ARBA00022679"/>
    </source>
</evidence>
<organism evidence="9">
    <name type="scientific">Hemigrapsus takanoi nimavirus</name>
    <dbReference type="NCBI Taxonomy" id="2133792"/>
    <lineage>
        <taxon>Viruses</taxon>
        <taxon>Viruses incertae sedis</taxon>
        <taxon>Naldaviricetes</taxon>
        <taxon>Nimaviridae</taxon>
    </lineage>
</organism>
<keyword evidence="9" id="KW-0436">Ligase</keyword>
<feature type="domain" description="RING-type" evidence="8">
    <location>
        <begin position="1"/>
        <end position="141"/>
    </location>
</feature>
<keyword evidence="2" id="KW-0479">Metal-binding</keyword>
<proteinExistence type="predicted"/>
<dbReference type="PANTHER" id="PTHR11685">
    <property type="entry name" value="RBR FAMILY RING FINGER AND IBR DOMAIN-CONTAINING"/>
    <property type="match status" value="1"/>
</dbReference>
<dbReference type="GO" id="GO:0061630">
    <property type="term" value="F:ubiquitin protein ligase activity"/>
    <property type="evidence" value="ECO:0007669"/>
    <property type="project" value="UniProtKB-EC"/>
</dbReference>
<evidence type="ECO:0000256" key="7">
    <source>
        <dbReference type="SAM" id="Phobius"/>
    </source>
</evidence>
<dbReference type="InterPro" id="IPR031127">
    <property type="entry name" value="E3_UB_ligase_RBR"/>
</dbReference>
<evidence type="ECO:0000313" key="9">
    <source>
        <dbReference type="EMBL" id="GBG35392.1"/>
    </source>
</evidence>
<dbReference type="InterPro" id="IPR044066">
    <property type="entry name" value="TRIAD_supradom"/>
</dbReference>
<keyword evidence="7" id="KW-0472">Membrane</keyword>
<dbReference type="Gene3D" id="1.20.120.1750">
    <property type="match status" value="1"/>
</dbReference>
<evidence type="ECO:0000256" key="2">
    <source>
        <dbReference type="ARBA" id="ARBA00022723"/>
    </source>
</evidence>
<name>A0A401IP61_9VIRU</name>
<keyword evidence="3" id="KW-0677">Repeat</keyword>
<evidence type="ECO:0000256" key="4">
    <source>
        <dbReference type="ARBA" id="ARBA00022771"/>
    </source>
</evidence>
<keyword evidence="7" id="KW-0812">Transmembrane</keyword>
<dbReference type="EMBL" id="BFCC01000005">
    <property type="protein sequence ID" value="GBG35392.1"/>
    <property type="molecule type" value="Genomic_DNA"/>
</dbReference>
<keyword evidence="5" id="KW-0833">Ubl conjugation pathway</keyword>
<comment type="caution">
    <text evidence="9">The sequence shown here is derived from an EMBL/GenBank/DDBJ whole genome shotgun (WGS) entry which is preliminary data.</text>
</comment>
<feature type="transmembrane region" description="Helical" evidence="7">
    <location>
        <begin position="147"/>
        <end position="167"/>
    </location>
</feature>
<dbReference type="Pfam" id="PF26200">
    <property type="entry name" value="Rcat_RNF216"/>
    <property type="match status" value="1"/>
</dbReference>
<protein>
    <submittedName>
        <fullName evidence="9">E3 ligase</fullName>
    </submittedName>
</protein>
<sequence length="222" mass="25661">MTLDNIRAVAGEGLFAKHTKHRREPEVNMDLSKEWCPSPTCDTILTTSFSSKVQCEKCKSTFQVINGKLYQPGETLKEVDYLRECPQCSRPIFREGGCALITCVCGKIFCWYCRKSLDNDPFLSHFKKGLCKNKLGCGRFELLRYRLMVVGIHVGIGILSLIFSPVIGPYLIIKDLRKQSNNKQSDIYLYSWFQVHHFFYIYLMHPVCTNSRIDHDRIENDC</sequence>
<evidence type="ECO:0000259" key="8">
    <source>
        <dbReference type="PROSITE" id="PS51873"/>
    </source>
</evidence>
<evidence type="ECO:0000256" key="5">
    <source>
        <dbReference type="ARBA" id="ARBA00022786"/>
    </source>
</evidence>
<keyword evidence="1" id="KW-0808">Transferase</keyword>
<keyword evidence="4" id="KW-0863">Zinc-finger</keyword>
<evidence type="ECO:0000256" key="6">
    <source>
        <dbReference type="ARBA" id="ARBA00022833"/>
    </source>
</evidence>
<dbReference type="GO" id="GO:0016874">
    <property type="term" value="F:ligase activity"/>
    <property type="evidence" value="ECO:0007669"/>
    <property type="project" value="UniProtKB-KW"/>
</dbReference>
<keyword evidence="7" id="KW-1133">Transmembrane helix</keyword>
<dbReference type="PROSITE" id="PS51873">
    <property type="entry name" value="TRIAD"/>
    <property type="match status" value="1"/>
</dbReference>
<keyword evidence="6" id="KW-0862">Zinc</keyword>
<reference evidence="9" key="1">
    <citation type="journal article" date="2018" name="J. Virol.">
        <title>Crustacean Genome Exploration Reveals the Evolutionary Origin of White Spot Syndrome Virus.</title>
        <authorList>
            <person name="Kawato S."/>
            <person name="Shitara A."/>
            <person name="Wang Y."/>
            <person name="Nozaki R."/>
            <person name="Kondo H."/>
            <person name="Hirono I."/>
        </authorList>
    </citation>
    <scope>NUCLEOTIDE SEQUENCE</scope>
    <source>
        <strain evidence="9">TUMSAT-1</strain>
    </source>
</reference>
<dbReference type="GO" id="GO:0016567">
    <property type="term" value="P:protein ubiquitination"/>
    <property type="evidence" value="ECO:0007669"/>
    <property type="project" value="InterPro"/>
</dbReference>